<dbReference type="InterPro" id="IPR000644">
    <property type="entry name" value="CBS_dom"/>
</dbReference>
<feature type="domain" description="CBS" evidence="3">
    <location>
        <begin position="7"/>
        <end position="65"/>
    </location>
</feature>
<evidence type="ECO:0000313" key="4">
    <source>
        <dbReference type="EMBL" id="PAV06776.1"/>
    </source>
</evidence>
<dbReference type="Proteomes" id="UP000217528">
    <property type="component" value="Unassembled WGS sequence"/>
</dbReference>
<dbReference type="SMART" id="SM00116">
    <property type="entry name" value="CBS"/>
    <property type="match status" value="2"/>
</dbReference>
<dbReference type="OrthoDB" id="8919at2157"/>
<dbReference type="GO" id="GO:0016853">
    <property type="term" value="F:isomerase activity"/>
    <property type="evidence" value="ECO:0007669"/>
    <property type="project" value="UniProtKB-KW"/>
</dbReference>
<keyword evidence="5" id="KW-0413">Isomerase</keyword>
<reference evidence="5 7" key="1">
    <citation type="submission" date="2016-04" db="EMBL/GenBank/DDBJ databases">
        <title>Genome sequence of Methanosphaera cuniculi DSM 4103.</title>
        <authorList>
            <person name="Poehlein A."/>
            <person name="Seedorf H."/>
            <person name="Daniel R."/>
        </authorList>
    </citation>
    <scope>NUCLEOTIDE SEQUENCE [LARGE SCALE GENOMIC DNA]</scope>
    <source>
        <strain evidence="5 7">DSM 4103</strain>
    </source>
</reference>
<evidence type="ECO:0000256" key="2">
    <source>
        <dbReference type="PROSITE-ProRule" id="PRU00703"/>
    </source>
</evidence>
<protein>
    <submittedName>
        <fullName evidence="5">D-arabinose 5-phosphate isomerase</fullName>
    </submittedName>
</protein>
<name>A0A2A2HBV0_9EURY</name>
<dbReference type="RefSeq" id="WP_095609208.1">
    <property type="nucleotide sequence ID" value="NZ_CAUHCB010000003.1"/>
</dbReference>
<dbReference type="AlphaFoldDB" id="A0A2A2HBV0"/>
<evidence type="ECO:0000259" key="3">
    <source>
        <dbReference type="PROSITE" id="PS51371"/>
    </source>
</evidence>
<proteinExistence type="predicted"/>
<dbReference type="Proteomes" id="UP000246004">
    <property type="component" value="Unassembled WGS sequence"/>
</dbReference>
<dbReference type="SUPFAM" id="SSF54631">
    <property type="entry name" value="CBS-domain pair"/>
    <property type="match status" value="1"/>
</dbReference>
<evidence type="ECO:0000313" key="5">
    <source>
        <dbReference type="EMBL" id="PWL08185.1"/>
    </source>
</evidence>
<dbReference type="Gene3D" id="3.10.580.10">
    <property type="entry name" value="CBS-domain"/>
    <property type="match status" value="1"/>
</dbReference>
<evidence type="ECO:0000313" key="6">
    <source>
        <dbReference type="Proteomes" id="UP000217528"/>
    </source>
</evidence>
<comment type="caution">
    <text evidence="4">The sequence shown here is derived from an EMBL/GenBank/DDBJ whole genome shotgun (WGS) entry which is preliminary data.</text>
</comment>
<organism evidence="4 6">
    <name type="scientific">Methanosphaera cuniculi</name>
    <dbReference type="NCBI Taxonomy" id="1077256"/>
    <lineage>
        <taxon>Archaea</taxon>
        <taxon>Methanobacteriati</taxon>
        <taxon>Methanobacteriota</taxon>
        <taxon>Methanomada group</taxon>
        <taxon>Methanobacteria</taxon>
        <taxon>Methanobacteriales</taxon>
        <taxon>Methanobacteriaceae</taxon>
        <taxon>Methanosphaera</taxon>
    </lineage>
</organism>
<dbReference type="InterPro" id="IPR046342">
    <property type="entry name" value="CBS_dom_sf"/>
</dbReference>
<dbReference type="PANTHER" id="PTHR43080">
    <property type="entry name" value="CBS DOMAIN-CONTAINING PROTEIN CBSX3, MITOCHONDRIAL"/>
    <property type="match status" value="1"/>
</dbReference>
<dbReference type="EMBL" id="LWMS01000027">
    <property type="protein sequence ID" value="PWL08185.1"/>
    <property type="molecule type" value="Genomic_DNA"/>
</dbReference>
<accession>A0A2A2HBV0</accession>
<keyword evidence="1 2" id="KW-0129">CBS domain</keyword>
<dbReference type="PROSITE" id="PS51371">
    <property type="entry name" value="CBS"/>
    <property type="match status" value="2"/>
</dbReference>
<dbReference type="InterPro" id="IPR051257">
    <property type="entry name" value="Diverse_CBS-Domain"/>
</dbReference>
<dbReference type="Pfam" id="PF00571">
    <property type="entry name" value="CBS"/>
    <property type="match status" value="2"/>
</dbReference>
<dbReference type="EMBL" id="LMVN01000026">
    <property type="protein sequence ID" value="PAV06776.1"/>
    <property type="molecule type" value="Genomic_DNA"/>
</dbReference>
<dbReference type="PANTHER" id="PTHR43080:SF2">
    <property type="entry name" value="CBS DOMAIN-CONTAINING PROTEIN"/>
    <property type="match status" value="1"/>
</dbReference>
<sequence length="132" mass="14713">MIVKDMMNTNIYTIKQDAPLKDAIDKLQELDIGRLFVEDDDNNIVGQISNSDLIELMIPNEVFKIDDVKVSDVMCEIVNTIYSNSSIEDAANLMLRAETSGLLVCEDGKNVGVVTKTDLCRIVSMSDVLLRK</sequence>
<reference evidence="4 6" key="2">
    <citation type="journal article" date="2017" name="BMC Genomics">
        <title>Genomic analysis of methanogenic archaea reveals a shift towards energy conservation.</title>
        <authorList>
            <person name="Gilmore S.P."/>
            <person name="Henske J.K."/>
            <person name="Sexton J.A."/>
            <person name="Solomon K.V."/>
            <person name="Seppala S."/>
            <person name="Yoo J.I."/>
            <person name="Huyett L.M."/>
            <person name="Pressman A."/>
            <person name="Cogan J.Z."/>
            <person name="Kivenson V."/>
            <person name="Peng X."/>
            <person name="Tan Y."/>
            <person name="Valentine D.L."/>
            <person name="O'Malley M.A."/>
        </authorList>
    </citation>
    <scope>NUCLEOTIDE SEQUENCE [LARGE SCALE GENOMIC DNA]</scope>
    <source>
        <strain evidence="4 6">1R-7</strain>
    </source>
</reference>
<evidence type="ECO:0000313" key="7">
    <source>
        <dbReference type="Proteomes" id="UP000246004"/>
    </source>
</evidence>
<feature type="domain" description="CBS" evidence="3">
    <location>
        <begin position="74"/>
        <end position="129"/>
    </location>
</feature>
<gene>
    <name evidence="4" type="ORF">ASJ82_06395</name>
    <name evidence="5" type="ORF">MSCUN_09320</name>
</gene>
<evidence type="ECO:0000256" key="1">
    <source>
        <dbReference type="ARBA" id="ARBA00023122"/>
    </source>
</evidence>
<keyword evidence="6" id="KW-1185">Reference proteome</keyword>